<feature type="transmembrane region" description="Helical" evidence="1">
    <location>
        <begin position="58"/>
        <end position="78"/>
    </location>
</feature>
<accession>A0A378MRB8</accession>
<keyword evidence="1" id="KW-1133">Transmembrane helix</keyword>
<gene>
    <name evidence="2" type="ORF">NCTC9380_00035</name>
</gene>
<proteinExistence type="predicted"/>
<sequence>MLLPPLFWGIGNAIWRDYCRHIFQDERERIKSKAFWFGSILTIIGSLGFIWHGKTLSIGEGFILGSMFFFCQLLSVTYKT</sequence>
<dbReference type="Proteomes" id="UP000254031">
    <property type="component" value="Unassembled WGS sequence"/>
</dbReference>
<evidence type="ECO:0000313" key="2">
    <source>
        <dbReference type="EMBL" id="STY58617.1"/>
    </source>
</evidence>
<name>A0A378MRB8_MANHA</name>
<keyword evidence="1" id="KW-0472">Membrane</keyword>
<keyword evidence="1" id="KW-0812">Transmembrane</keyword>
<organism evidence="2 3">
    <name type="scientific">Mannheimia haemolytica</name>
    <name type="common">Pasteurella haemolytica</name>
    <dbReference type="NCBI Taxonomy" id="75985"/>
    <lineage>
        <taxon>Bacteria</taxon>
        <taxon>Pseudomonadati</taxon>
        <taxon>Pseudomonadota</taxon>
        <taxon>Gammaproteobacteria</taxon>
        <taxon>Pasteurellales</taxon>
        <taxon>Pasteurellaceae</taxon>
        <taxon>Mannheimia</taxon>
    </lineage>
</organism>
<evidence type="ECO:0000313" key="3">
    <source>
        <dbReference type="Proteomes" id="UP000254031"/>
    </source>
</evidence>
<protein>
    <submittedName>
        <fullName evidence="2">Uncharacterized protein</fullName>
    </submittedName>
</protein>
<feature type="transmembrane region" description="Helical" evidence="1">
    <location>
        <begin position="34"/>
        <end position="52"/>
    </location>
</feature>
<dbReference type="AlphaFoldDB" id="A0A378MRB8"/>
<reference evidence="2 3" key="1">
    <citation type="submission" date="2018-06" db="EMBL/GenBank/DDBJ databases">
        <authorList>
            <consortium name="Pathogen Informatics"/>
            <person name="Doyle S."/>
        </authorList>
    </citation>
    <scope>NUCLEOTIDE SEQUENCE [LARGE SCALE GENOMIC DNA]</scope>
    <source>
        <strain evidence="2 3">NCTC9380</strain>
    </source>
</reference>
<dbReference type="RefSeq" id="WP_235658900.1">
    <property type="nucleotide sequence ID" value="NZ_UGPL01000002.1"/>
</dbReference>
<dbReference type="EMBL" id="UGPL01000002">
    <property type="protein sequence ID" value="STY58617.1"/>
    <property type="molecule type" value="Genomic_DNA"/>
</dbReference>
<evidence type="ECO:0000256" key="1">
    <source>
        <dbReference type="SAM" id="Phobius"/>
    </source>
</evidence>